<dbReference type="GO" id="GO:0004075">
    <property type="term" value="F:biotin carboxylase activity"/>
    <property type="evidence" value="ECO:0007669"/>
    <property type="project" value="UniProtKB-EC"/>
</dbReference>
<evidence type="ECO:0000313" key="12">
    <source>
        <dbReference type="EMBL" id="CAJ60323.1"/>
    </source>
</evidence>
<dbReference type="InterPro" id="IPR011761">
    <property type="entry name" value="ATP-grasp"/>
</dbReference>
<evidence type="ECO:0000256" key="3">
    <source>
        <dbReference type="ARBA" id="ARBA00022741"/>
    </source>
</evidence>
<dbReference type="GO" id="GO:0005524">
    <property type="term" value="F:ATP binding"/>
    <property type="evidence" value="ECO:0007669"/>
    <property type="project" value="UniProtKB-UniRule"/>
</dbReference>
<dbReference type="SUPFAM" id="SSF52440">
    <property type="entry name" value="PreATP-grasp domain"/>
    <property type="match status" value="1"/>
</dbReference>
<keyword evidence="5" id="KW-0092">Biotin</keyword>
<evidence type="ECO:0000256" key="6">
    <source>
        <dbReference type="ARBA" id="ARBA00048501"/>
    </source>
</evidence>
<dbReference type="PANTHER" id="PTHR18866:SF126">
    <property type="entry name" value="BIOTIN CARBOXYLASE"/>
    <property type="match status" value="1"/>
</dbReference>
<feature type="domain" description="Biotin carboxylation" evidence="11">
    <location>
        <begin position="21"/>
        <end position="470"/>
    </location>
</feature>
<dbReference type="STRING" id="326424.FRAAL1668"/>
<dbReference type="PROSITE" id="PS00188">
    <property type="entry name" value="BIOTIN"/>
    <property type="match status" value="1"/>
</dbReference>
<keyword evidence="4 7" id="KW-0067">ATP-binding</keyword>
<proteinExistence type="predicted"/>
<dbReference type="SUPFAM" id="SSF56059">
    <property type="entry name" value="Glutathione synthetase ATP-binding domain-like"/>
    <property type="match status" value="1"/>
</dbReference>
<dbReference type="EC" id="6.4.1.2" evidence="12"/>
<dbReference type="InterPro" id="IPR001882">
    <property type="entry name" value="Biotin_BS"/>
</dbReference>
<dbReference type="SUPFAM" id="SSF51230">
    <property type="entry name" value="Single hybrid motif"/>
    <property type="match status" value="1"/>
</dbReference>
<dbReference type="HOGENOM" id="CLU_000395_3_3_11"/>
<dbReference type="InterPro" id="IPR005481">
    <property type="entry name" value="BC-like_N"/>
</dbReference>
<dbReference type="InterPro" id="IPR005482">
    <property type="entry name" value="Biotin_COase_C"/>
</dbReference>
<dbReference type="Gene3D" id="3.30.470.20">
    <property type="entry name" value="ATP-grasp fold, B domain"/>
    <property type="match status" value="1"/>
</dbReference>
<dbReference type="GO" id="GO:0046872">
    <property type="term" value="F:metal ion binding"/>
    <property type="evidence" value="ECO:0007669"/>
    <property type="project" value="InterPro"/>
</dbReference>
<evidence type="ECO:0000256" key="2">
    <source>
        <dbReference type="ARBA" id="ARBA00022598"/>
    </source>
</evidence>
<dbReference type="CDD" id="cd06850">
    <property type="entry name" value="biotinyl_domain"/>
    <property type="match status" value="1"/>
</dbReference>
<dbReference type="PROSITE" id="PS50968">
    <property type="entry name" value="BIOTINYL_LIPOYL"/>
    <property type="match status" value="1"/>
</dbReference>
<feature type="region of interest" description="Disordered" evidence="8">
    <location>
        <begin position="1"/>
        <end position="21"/>
    </location>
</feature>
<dbReference type="InterPro" id="IPR011053">
    <property type="entry name" value="Single_hybrid_motif"/>
</dbReference>
<evidence type="ECO:0000256" key="8">
    <source>
        <dbReference type="SAM" id="MobiDB-lite"/>
    </source>
</evidence>
<feature type="compositionally biased region" description="Pro residues" evidence="8">
    <location>
        <begin position="1"/>
        <end position="18"/>
    </location>
</feature>
<evidence type="ECO:0000256" key="5">
    <source>
        <dbReference type="ARBA" id="ARBA00023267"/>
    </source>
</evidence>
<dbReference type="Pfam" id="PF02785">
    <property type="entry name" value="Biotin_carb_C"/>
    <property type="match status" value="1"/>
</dbReference>
<evidence type="ECO:0000313" key="13">
    <source>
        <dbReference type="Proteomes" id="UP000000657"/>
    </source>
</evidence>
<dbReference type="Pfam" id="PF00289">
    <property type="entry name" value="Biotin_carb_N"/>
    <property type="match status" value="1"/>
</dbReference>
<dbReference type="InterPro" id="IPR048429">
    <property type="entry name" value="MCC_alpha_BT"/>
</dbReference>
<feature type="domain" description="Lipoyl-binding" evidence="9">
    <location>
        <begin position="607"/>
        <end position="685"/>
    </location>
</feature>
<evidence type="ECO:0000256" key="7">
    <source>
        <dbReference type="PROSITE-ProRule" id="PRU00409"/>
    </source>
</evidence>
<dbReference type="KEGG" id="fal:FRAAL1668"/>
<name>Q0RQ54_FRAAA</name>
<evidence type="ECO:0000256" key="1">
    <source>
        <dbReference type="ARBA" id="ARBA00001953"/>
    </source>
</evidence>
<dbReference type="AlphaFoldDB" id="Q0RQ54"/>
<keyword evidence="3 7" id="KW-0547">Nucleotide-binding</keyword>
<dbReference type="eggNOG" id="COG4770">
    <property type="taxonomic scope" value="Bacteria"/>
</dbReference>
<dbReference type="SMART" id="SM00878">
    <property type="entry name" value="Biotin_carb_C"/>
    <property type="match status" value="1"/>
</dbReference>
<accession>Q0RQ54</accession>
<sequence>MSPTDPPAPIGPPAPTGPTRPIRRLLVANRGEIAARIIRTAHAMDIATVAVHADPDADAPYVAAADEAVALPGATPAETYLRADLLVEAALRTGADAVHPGYGFLAENAAFARACAAAGLTFVGPPPAAIEAMGSKTRAKELMAAAGVPVLPGLVVDEALLAGRDGGTVAAEAGLTFPLLVKAVFGGGGRGMRIARDAAELAAAVAAARREAASAFGDPTVFLEHLVDRPRHIEVQVFADSHGEVVHLFERECSIQRRYQKIIEEAPSAVVDAGLRERLGAAAVAAAAAIGYVGAGTVEFVLDRAGRFFFLEVNTRLQVEHPVTEQITGLDLVRAQLLVAEGAPLPAEVRTARITGHAVEARLCAEDVGAGFLPAAGTIHRFEVPTDPGIRVDSGVAAGSVVGVHYDSMIAKVVAHGATRDEALRRLARALSRTRVHGIATNRDLLVAVLRDPRFRAGEFDTGFLDRWDLVGLGAPAVGGDVLATHLIAATVAASSQRRAAAVLPGLPPGWRNVPGEPQRAVYTVTGGGTAGGTAGEVEVLYRWRGRGLDVSVGGRAHDVGVHRVGPDGVDLTVDGVRATVAVHRVGSRVYLDGRGASTAVDEIPRFVEPGAAAAAGSLAAPMPGTVVRVAVARDAAVAAGDVVVVLEAMKMEHPVVAPHDGVVSTLDVRRGQAVGGGDILAVISPVEPVGAVVAGAVAP</sequence>
<dbReference type="PROSITE" id="PS50979">
    <property type="entry name" value="BC"/>
    <property type="match status" value="1"/>
</dbReference>
<dbReference type="GO" id="GO:0003989">
    <property type="term" value="F:acetyl-CoA carboxylase activity"/>
    <property type="evidence" value="ECO:0007669"/>
    <property type="project" value="UniProtKB-EC"/>
</dbReference>
<dbReference type="RefSeq" id="WP_011602856.1">
    <property type="nucleotide sequence ID" value="NC_008278.1"/>
</dbReference>
<dbReference type="Pfam" id="PF02786">
    <property type="entry name" value="CPSase_L_D2"/>
    <property type="match status" value="1"/>
</dbReference>
<comment type="cofactor">
    <cofactor evidence="1">
        <name>biotin</name>
        <dbReference type="ChEBI" id="CHEBI:57586"/>
    </cofactor>
</comment>
<comment type="catalytic activity">
    <reaction evidence="6">
        <text>N(6)-biotinyl-L-lysyl-[protein] + hydrogencarbonate + ATP = N(6)-carboxybiotinyl-L-lysyl-[protein] + ADP + phosphate + H(+)</text>
        <dbReference type="Rhea" id="RHEA:13501"/>
        <dbReference type="Rhea" id="RHEA-COMP:10505"/>
        <dbReference type="Rhea" id="RHEA-COMP:10506"/>
        <dbReference type="ChEBI" id="CHEBI:15378"/>
        <dbReference type="ChEBI" id="CHEBI:17544"/>
        <dbReference type="ChEBI" id="CHEBI:30616"/>
        <dbReference type="ChEBI" id="CHEBI:43474"/>
        <dbReference type="ChEBI" id="CHEBI:83144"/>
        <dbReference type="ChEBI" id="CHEBI:83145"/>
        <dbReference type="ChEBI" id="CHEBI:456216"/>
        <dbReference type="EC" id="6.3.4.14"/>
    </reaction>
    <physiologicalReaction direction="left-to-right" evidence="6">
        <dbReference type="Rhea" id="RHEA:13502"/>
    </physiologicalReaction>
</comment>
<gene>
    <name evidence="12" type="primary">accC</name>
    <name evidence="12" type="ordered locus">FRAAL1668</name>
</gene>
<dbReference type="InterPro" id="IPR016185">
    <property type="entry name" value="PreATP-grasp_dom_sf"/>
</dbReference>
<dbReference type="InterPro" id="IPR011054">
    <property type="entry name" value="Rudment_hybrid_motif"/>
</dbReference>
<dbReference type="Proteomes" id="UP000000657">
    <property type="component" value="Chromosome"/>
</dbReference>
<reference evidence="12 13" key="1">
    <citation type="journal article" date="2007" name="Genome Res.">
        <title>Genome characteristics of facultatively symbiotic Frankia sp. strains reflect host range and host plant biogeography.</title>
        <authorList>
            <person name="Normand P."/>
            <person name="Lapierre P."/>
            <person name="Tisa L.S."/>
            <person name="Gogarten J.P."/>
            <person name="Alloisio N."/>
            <person name="Bagnarol E."/>
            <person name="Bassi C.A."/>
            <person name="Berry A.M."/>
            <person name="Bickhart D.M."/>
            <person name="Choisne N."/>
            <person name="Couloux A."/>
            <person name="Cournoyer B."/>
            <person name="Cruveiller S."/>
            <person name="Daubin V."/>
            <person name="Demange N."/>
            <person name="Francino M.P."/>
            <person name="Goltsman E."/>
            <person name="Huang Y."/>
            <person name="Kopp O.R."/>
            <person name="Labarre L."/>
            <person name="Lapidus A."/>
            <person name="Lavire C."/>
            <person name="Marechal J."/>
            <person name="Martinez M."/>
            <person name="Mastronunzio J.E."/>
            <person name="Mullin B.C."/>
            <person name="Niemann J."/>
            <person name="Pujic P."/>
            <person name="Rawnsley T."/>
            <person name="Rouy Z."/>
            <person name="Schenowitz C."/>
            <person name="Sellstedt A."/>
            <person name="Tavares F."/>
            <person name="Tomkins J.P."/>
            <person name="Vallenet D."/>
            <person name="Valverde C."/>
            <person name="Wall L.G."/>
            <person name="Wang Y."/>
            <person name="Medigue C."/>
            <person name="Benson D.R."/>
        </authorList>
    </citation>
    <scope>NUCLEOTIDE SEQUENCE [LARGE SCALE GENOMIC DNA]</scope>
    <source>
        <strain evidence="13">DSM 45986 / CECT 9034 / ACN14a</strain>
    </source>
</reference>
<dbReference type="InterPro" id="IPR011764">
    <property type="entry name" value="Biotin_carboxylation_dom"/>
</dbReference>
<dbReference type="Gene3D" id="2.40.50.100">
    <property type="match status" value="1"/>
</dbReference>
<organism evidence="12 13">
    <name type="scientific">Frankia alni (strain DSM 45986 / CECT 9034 / ACN14a)</name>
    <dbReference type="NCBI Taxonomy" id="326424"/>
    <lineage>
        <taxon>Bacteria</taxon>
        <taxon>Bacillati</taxon>
        <taxon>Actinomycetota</taxon>
        <taxon>Actinomycetes</taxon>
        <taxon>Frankiales</taxon>
        <taxon>Frankiaceae</taxon>
        <taxon>Frankia</taxon>
    </lineage>
</organism>
<dbReference type="Pfam" id="PF21139">
    <property type="entry name" value="BT_MCC_alpha"/>
    <property type="match status" value="1"/>
</dbReference>
<dbReference type="EMBL" id="CT573213">
    <property type="protein sequence ID" value="CAJ60323.1"/>
    <property type="molecule type" value="Genomic_DNA"/>
</dbReference>
<dbReference type="InterPro" id="IPR000089">
    <property type="entry name" value="Biotin_lipoyl"/>
</dbReference>
<dbReference type="PANTHER" id="PTHR18866">
    <property type="entry name" value="CARBOXYLASE:PYRUVATE/ACETYL-COA/PROPIONYL-COA CARBOXYLASE"/>
    <property type="match status" value="1"/>
</dbReference>
<dbReference type="SUPFAM" id="SSF51246">
    <property type="entry name" value="Rudiment single hybrid motif"/>
    <property type="match status" value="1"/>
</dbReference>
<dbReference type="InterPro" id="IPR005479">
    <property type="entry name" value="CPAse_ATP-bd"/>
</dbReference>
<protein>
    <submittedName>
        <fullName evidence="12">Acetyl-/propionyl-coenzyme A carboxylase alpha chain</fullName>
        <ecNumber evidence="12">6.4.1.2</ecNumber>
    </submittedName>
</protein>
<dbReference type="InterPro" id="IPR050856">
    <property type="entry name" value="Biotin_carboxylase_complex"/>
</dbReference>
<evidence type="ECO:0000256" key="4">
    <source>
        <dbReference type="ARBA" id="ARBA00022840"/>
    </source>
</evidence>
<evidence type="ECO:0000259" key="9">
    <source>
        <dbReference type="PROSITE" id="PS50968"/>
    </source>
</evidence>
<dbReference type="PROSITE" id="PS50975">
    <property type="entry name" value="ATP_GRASP"/>
    <property type="match status" value="1"/>
</dbReference>
<dbReference type="FunFam" id="2.40.50.100:FF:000003">
    <property type="entry name" value="Acetyl-CoA carboxylase biotin carboxyl carrier protein"/>
    <property type="match status" value="1"/>
</dbReference>
<evidence type="ECO:0000259" key="11">
    <source>
        <dbReference type="PROSITE" id="PS50979"/>
    </source>
</evidence>
<dbReference type="FunFam" id="3.40.50.20:FF:000010">
    <property type="entry name" value="Propionyl-CoA carboxylase subunit alpha"/>
    <property type="match status" value="1"/>
</dbReference>
<feature type="domain" description="ATP-grasp" evidence="10">
    <location>
        <begin position="140"/>
        <end position="341"/>
    </location>
</feature>
<evidence type="ECO:0000259" key="10">
    <source>
        <dbReference type="PROSITE" id="PS50975"/>
    </source>
</evidence>
<keyword evidence="13" id="KW-1185">Reference proteome</keyword>
<keyword evidence="2 12" id="KW-0436">Ligase</keyword>
<dbReference type="PROSITE" id="PS00867">
    <property type="entry name" value="CPSASE_2"/>
    <property type="match status" value="1"/>
</dbReference>
<dbReference type="Pfam" id="PF00364">
    <property type="entry name" value="Biotin_lipoyl"/>
    <property type="match status" value="1"/>
</dbReference>